<protein>
    <recommendedName>
        <fullName evidence="4">DUF4595 domain-containing protein</fullName>
    </recommendedName>
</protein>
<keyword evidence="3" id="KW-1185">Reference proteome</keyword>
<dbReference type="OrthoDB" id="1442531at2"/>
<keyword evidence="1" id="KW-0732">Signal</keyword>
<sequence>MRKTTLFFALILLNTLIFSCSSDDSIESQEPEPTENKLVRTEQISENIKVEYDYNDEDLLSSATGTLPNLLWVADYTYNSEGWLIVRDFQETGASTFSDSYIFEYNPSGLLTSYSSNTENVNLVYNDNIVNLTGTIEGNSNSEVELELNNLGLVVKLTTSNYYTNFEYSSNGNITNAKSYDNTDNLLIEYTINYDNKINPFYGQLKSIYIERFIEFFLEYVQVFIGSSFEGYSFPFLKNNITSISRAGGGITTYNYTYDIENHPISVFEDTSGNTSSTNNIEYY</sequence>
<evidence type="ECO:0000313" key="2">
    <source>
        <dbReference type="EMBL" id="TXE12409.1"/>
    </source>
</evidence>
<dbReference type="EMBL" id="VOSB01000078">
    <property type="protein sequence ID" value="TXE12409.1"/>
    <property type="molecule type" value="Genomic_DNA"/>
</dbReference>
<reference evidence="2 3" key="1">
    <citation type="submission" date="2019-08" db="EMBL/GenBank/DDBJ databases">
        <title>Genome of Psychroserpens burtonensis ACAM 167.</title>
        <authorList>
            <person name="Bowman J.P."/>
        </authorList>
    </citation>
    <scope>NUCLEOTIDE SEQUENCE [LARGE SCALE GENOMIC DNA]</scope>
    <source>
        <strain evidence="2 3">ACAM 167</strain>
    </source>
</reference>
<evidence type="ECO:0000256" key="1">
    <source>
        <dbReference type="SAM" id="SignalP"/>
    </source>
</evidence>
<proteinExistence type="predicted"/>
<organism evidence="2 3">
    <name type="scientific">Psychroserpens burtonensis</name>
    <dbReference type="NCBI Taxonomy" id="49278"/>
    <lineage>
        <taxon>Bacteria</taxon>
        <taxon>Pseudomonadati</taxon>
        <taxon>Bacteroidota</taxon>
        <taxon>Flavobacteriia</taxon>
        <taxon>Flavobacteriales</taxon>
        <taxon>Flavobacteriaceae</taxon>
        <taxon>Psychroserpens</taxon>
    </lineage>
</organism>
<dbReference type="Proteomes" id="UP000321938">
    <property type="component" value="Unassembled WGS sequence"/>
</dbReference>
<feature type="chain" id="PRO_5023141052" description="DUF4595 domain-containing protein" evidence="1">
    <location>
        <begin position="23"/>
        <end position="284"/>
    </location>
</feature>
<evidence type="ECO:0000313" key="3">
    <source>
        <dbReference type="Proteomes" id="UP000321938"/>
    </source>
</evidence>
<name>A0A5C7AXW4_9FLAO</name>
<accession>A0A5C7AXW4</accession>
<comment type="caution">
    <text evidence="2">The sequence shown here is derived from an EMBL/GenBank/DDBJ whole genome shotgun (WGS) entry which is preliminary data.</text>
</comment>
<feature type="signal peptide" evidence="1">
    <location>
        <begin position="1"/>
        <end position="22"/>
    </location>
</feature>
<evidence type="ECO:0008006" key="4">
    <source>
        <dbReference type="Google" id="ProtNLM"/>
    </source>
</evidence>
<dbReference type="AlphaFoldDB" id="A0A5C7AXW4"/>
<dbReference type="Gene3D" id="2.180.10.10">
    <property type="entry name" value="RHS repeat-associated core"/>
    <property type="match status" value="1"/>
</dbReference>
<dbReference type="PROSITE" id="PS51257">
    <property type="entry name" value="PROKAR_LIPOPROTEIN"/>
    <property type="match status" value="1"/>
</dbReference>
<gene>
    <name evidence="2" type="ORF">ES692_17935</name>
</gene>